<dbReference type="eggNOG" id="COG5285">
    <property type="taxonomic scope" value="Bacteria"/>
</dbReference>
<feature type="domain" description="Fe2OG dioxygenase" evidence="3">
    <location>
        <begin position="83"/>
        <end position="204"/>
    </location>
</feature>
<keyword evidence="2" id="KW-0560">Oxidoreductase</keyword>
<evidence type="ECO:0000313" key="5">
    <source>
        <dbReference type="Proteomes" id="UP000006327"/>
    </source>
</evidence>
<keyword evidence="2" id="KW-0479">Metal-binding</keyword>
<dbReference type="AlphaFoldDB" id="K6YXU5"/>
<gene>
    <name evidence="4" type="ORF">GARC_4631</name>
</gene>
<dbReference type="EMBL" id="BAEO01000062">
    <property type="protein sequence ID" value="GAC21573.1"/>
    <property type="molecule type" value="Genomic_DNA"/>
</dbReference>
<dbReference type="Proteomes" id="UP000006327">
    <property type="component" value="Unassembled WGS sequence"/>
</dbReference>
<evidence type="ECO:0000259" key="3">
    <source>
        <dbReference type="PROSITE" id="PS51471"/>
    </source>
</evidence>
<protein>
    <submittedName>
        <fullName evidence="4">Phytanoyl-CoA dioxygenase superfamily</fullName>
    </submittedName>
</protein>
<comment type="similarity">
    <text evidence="2">Belongs to the iron/ascorbate-dependent oxidoreductase family.</text>
</comment>
<dbReference type="OrthoDB" id="7054292at2"/>
<keyword evidence="4" id="KW-0223">Dioxygenase</keyword>
<organism evidence="4 5">
    <name type="scientific">Paraglaciecola arctica BSs20135</name>
    <dbReference type="NCBI Taxonomy" id="493475"/>
    <lineage>
        <taxon>Bacteria</taxon>
        <taxon>Pseudomonadati</taxon>
        <taxon>Pseudomonadota</taxon>
        <taxon>Gammaproteobacteria</taxon>
        <taxon>Alteromonadales</taxon>
        <taxon>Alteromonadaceae</taxon>
        <taxon>Paraglaciecola</taxon>
    </lineage>
</organism>
<comment type="cofactor">
    <cofactor evidence="1">
        <name>Fe(2+)</name>
        <dbReference type="ChEBI" id="CHEBI:29033"/>
    </cofactor>
</comment>
<dbReference type="Pfam" id="PF05721">
    <property type="entry name" value="PhyH"/>
    <property type="match status" value="1"/>
</dbReference>
<evidence type="ECO:0000313" key="4">
    <source>
        <dbReference type="EMBL" id="GAC21573.1"/>
    </source>
</evidence>
<name>K6YXU5_9ALTE</name>
<proteinExistence type="inferred from homology"/>
<dbReference type="PANTHER" id="PTHR20883">
    <property type="entry name" value="PHYTANOYL-COA DIOXYGENASE DOMAIN CONTAINING 1"/>
    <property type="match status" value="1"/>
</dbReference>
<dbReference type="PANTHER" id="PTHR20883:SF48">
    <property type="entry name" value="ECTOINE DIOXYGENASE"/>
    <property type="match status" value="1"/>
</dbReference>
<evidence type="ECO:0000256" key="1">
    <source>
        <dbReference type="ARBA" id="ARBA00001954"/>
    </source>
</evidence>
<keyword evidence="5" id="KW-1185">Reference proteome</keyword>
<accession>K6YXU5</accession>
<dbReference type="GO" id="GO:0016706">
    <property type="term" value="F:2-oxoglutarate-dependent dioxygenase activity"/>
    <property type="evidence" value="ECO:0007669"/>
    <property type="project" value="UniProtKB-ARBA"/>
</dbReference>
<dbReference type="STRING" id="493475.GARC_4631"/>
<dbReference type="RefSeq" id="WP_007624689.1">
    <property type="nucleotide sequence ID" value="NZ_BAEO01000062.1"/>
</dbReference>
<keyword evidence="2" id="KW-0408">Iron</keyword>
<dbReference type="GO" id="GO:0005506">
    <property type="term" value="F:iron ion binding"/>
    <property type="evidence" value="ECO:0007669"/>
    <property type="project" value="UniProtKB-ARBA"/>
</dbReference>
<dbReference type="PROSITE" id="PS51471">
    <property type="entry name" value="FE2OG_OXY"/>
    <property type="match status" value="1"/>
</dbReference>
<evidence type="ECO:0000256" key="2">
    <source>
        <dbReference type="RuleBase" id="RU003682"/>
    </source>
</evidence>
<comment type="caution">
    <text evidence="4">The sequence shown here is derived from an EMBL/GenBank/DDBJ whole genome shotgun (WGS) entry which is preliminary data.</text>
</comment>
<dbReference type="InterPro" id="IPR008775">
    <property type="entry name" value="Phytyl_CoA_dOase-like"/>
</dbReference>
<reference evidence="4 5" key="1">
    <citation type="journal article" date="2017" name="Antonie Van Leeuwenhoek">
        <title>Rhizobium rhizosphaerae sp. nov., a novel species isolated from rice rhizosphere.</title>
        <authorList>
            <person name="Zhao J.J."/>
            <person name="Zhang J."/>
            <person name="Zhang R.J."/>
            <person name="Zhang C.W."/>
            <person name="Yin H.Q."/>
            <person name="Zhang X.X."/>
        </authorList>
    </citation>
    <scope>NUCLEOTIDE SEQUENCE [LARGE SCALE GENOMIC DNA]</scope>
    <source>
        <strain evidence="4 5">BSs20135</strain>
    </source>
</reference>
<sequence length="236" mass="27061">MNIELLAKQFWEQGYISIDGFFENALMDNYQTQIIEHFGDDPEFQHNEEFLKKSNTDVIPWFPQKEGKDQFDIVEKDQRFIALTEAILGSGWCSLYSMVMFSKKGSQGQAWHQDCPPEDKQQFNLNRLVYTMDIDENTGGQTLVVPGTHKGGAISVGDVNEELPEQCVLSPKKGTLVLLHGHTWHRVLPINSTYRVSTNYRCCPANTPSNITDTCVYRNMRYHFPTSTVTKDRTIE</sequence>
<dbReference type="InterPro" id="IPR005123">
    <property type="entry name" value="Oxoglu/Fe-dep_dioxygenase_dom"/>
</dbReference>
<dbReference type="SUPFAM" id="SSF51197">
    <property type="entry name" value="Clavaminate synthase-like"/>
    <property type="match status" value="1"/>
</dbReference>
<dbReference type="Gene3D" id="2.60.120.620">
    <property type="entry name" value="q2cbj1_9rhob like domain"/>
    <property type="match status" value="1"/>
</dbReference>